<reference evidence="18 20" key="1">
    <citation type="journal article" date="2011" name="Nature">
        <title>The Medicago genome provides insight into the evolution of rhizobial symbioses.</title>
        <authorList>
            <person name="Young N.D."/>
            <person name="Debelle F."/>
            <person name="Oldroyd G.E."/>
            <person name="Geurts R."/>
            <person name="Cannon S.B."/>
            <person name="Udvardi M.K."/>
            <person name="Benedito V.A."/>
            <person name="Mayer K.F."/>
            <person name="Gouzy J."/>
            <person name="Schoof H."/>
            <person name="Van de Peer Y."/>
            <person name="Proost S."/>
            <person name="Cook D.R."/>
            <person name="Meyers B.C."/>
            <person name="Spannagl M."/>
            <person name="Cheung F."/>
            <person name="De Mita S."/>
            <person name="Krishnakumar V."/>
            <person name="Gundlach H."/>
            <person name="Zhou S."/>
            <person name="Mudge J."/>
            <person name="Bharti A.K."/>
            <person name="Murray J.D."/>
            <person name="Naoumkina M.A."/>
            <person name="Rosen B."/>
            <person name="Silverstein K.A."/>
            <person name="Tang H."/>
            <person name="Rombauts S."/>
            <person name="Zhao P.X."/>
            <person name="Zhou P."/>
            <person name="Barbe V."/>
            <person name="Bardou P."/>
            <person name="Bechner M."/>
            <person name="Bellec A."/>
            <person name="Berger A."/>
            <person name="Berges H."/>
            <person name="Bidwell S."/>
            <person name="Bisseling T."/>
            <person name="Choisne N."/>
            <person name="Couloux A."/>
            <person name="Denny R."/>
            <person name="Deshpande S."/>
            <person name="Dai X."/>
            <person name="Doyle J.J."/>
            <person name="Dudez A.M."/>
            <person name="Farmer A.D."/>
            <person name="Fouteau S."/>
            <person name="Franken C."/>
            <person name="Gibelin C."/>
            <person name="Gish J."/>
            <person name="Goldstein S."/>
            <person name="Gonzalez A.J."/>
            <person name="Green P.J."/>
            <person name="Hallab A."/>
            <person name="Hartog M."/>
            <person name="Hua A."/>
            <person name="Humphray S.J."/>
            <person name="Jeong D.H."/>
            <person name="Jing Y."/>
            <person name="Jocker A."/>
            <person name="Kenton S.M."/>
            <person name="Kim D.J."/>
            <person name="Klee K."/>
            <person name="Lai H."/>
            <person name="Lang C."/>
            <person name="Lin S."/>
            <person name="Macmil S.L."/>
            <person name="Magdelenat G."/>
            <person name="Matthews L."/>
            <person name="McCorrison J."/>
            <person name="Monaghan E.L."/>
            <person name="Mun J.H."/>
            <person name="Najar F.Z."/>
            <person name="Nicholson C."/>
            <person name="Noirot C."/>
            <person name="O'Bleness M."/>
            <person name="Paule C.R."/>
            <person name="Poulain J."/>
            <person name="Prion F."/>
            <person name="Qin B."/>
            <person name="Qu C."/>
            <person name="Retzel E.F."/>
            <person name="Riddle C."/>
            <person name="Sallet E."/>
            <person name="Samain S."/>
            <person name="Samson N."/>
            <person name="Sanders I."/>
            <person name="Saurat O."/>
            <person name="Scarpelli C."/>
            <person name="Schiex T."/>
            <person name="Segurens B."/>
            <person name="Severin A.J."/>
            <person name="Sherrier D.J."/>
            <person name="Shi R."/>
            <person name="Sims S."/>
            <person name="Singer S.R."/>
            <person name="Sinharoy S."/>
            <person name="Sterck L."/>
            <person name="Viollet A."/>
            <person name="Wang B.B."/>
            <person name="Wang K."/>
            <person name="Wang M."/>
            <person name="Wang X."/>
            <person name="Warfsmann J."/>
            <person name="Weissenbach J."/>
            <person name="White D.D."/>
            <person name="White J.D."/>
            <person name="Wiley G.B."/>
            <person name="Wincker P."/>
            <person name="Xing Y."/>
            <person name="Yang L."/>
            <person name="Yao Z."/>
            <person name="Ying F."/>
            <person name="Zhai J."/>
            <person name="Zhou L."/>
            <person name="Zuber A."/>
            <person name="Denarie J."/>
            <person name="Dixon R.A."/>
            <person name="May G.D."/>
            <person name="Schwartz D.C."/>
            <person name="Rogers J."/>
            <person name="Quetier F."/>
            <person name="Town C.D."/>
            <person name="Roe B.A."/>
        </authorList>
    </citation>
    <scope>NUCLEOTIDE SEQUENCE [LARGE SCALE GENOMIC DNA]</scope>
    <source>
        <strain evidence="18">A17</strain>
        <strain evidence="19 20">cv. Jemalong A17</strain>
    </source>
</reference>
<dbReference type="InterPro" id="IPR045051">
    <property type="entry name" value="SBT"/>
</dbReference>
<evidence type="ECO:0000259" key="16">
    <source>
        <dbReference type="Pfam" id="PF05922"/>
    </source>
</evidence>
<evidence type="ECO:0000256" key="13">
    <source>
        <dbReference type="SAM" id="SignalP"/>
    </source>
</evidence>
<evidence type="ECO:0000256" key="4">
    <source>
        <dbReference type="ARBA" id="ARBA00022523"/>
    </source>
</evidence>
<comment type="subcellular location">
    <subcellularLocation>
        <location evidence="2">Secreted</location>
        <location evidence="2">Extracellular space</location>
        <location evidence="2">Apoplast</location>
    </subcellularLocation>
</comment>
<evidence type="ECO:0000256" key="1">
    <source>
        <dbReference type="ARBA" id="ARBA00002076"/>
    </source>
</evidence>
<evidence type="ECO:0000256" key="12">
    <source>
        <dbReference type="PROSITE-ProRule" id="PRU01240"/>
    </source>
</evidence>
<dbReference type="InterPro" id="IPR036852">
    <property type="entry name" value="Peptidase_S8/S53_dom_sf"/>
</dbReference>
<proteinExistence type="inferred from homology"/>
<dbReference type="InterPro" id="IPR000209">
    <property type="entry name" value="Peptidase_S8/S53_dom"/>
</dbReference>
<dbReference type="Gene3D" id="2.60.40.2310">
    <property type="match status" value="1"/>
</dbReference>
<feature type="chain" id="PRO_5014573911" evidence="13">
    <location>
        <begin position="24"/>
        <end position="766"/>
    </location>
</feature>
<dbReference type="Gene3D" id="3.30.70.80">
    <property type="entry name" value="Peptidase S8 propeptide/proteinase inhibitor I9"/>
    <property type="match status" value="1"/>
</dbReference>
<feature type="domain" description="Peptidase S8/S53" evidence="14">
    <location>
        <begin position="139"/>
        <end position="602"/>
    </location>
</feature>
<dbReference type="OrthoDB" id="206201at2759"/>
<evidence type="ECO:0000256" key="11">
    <source>
        <dbReference type="PIRSR" id="PIRSR615500-1"/>
    </source>
</evidence>
<dbReference type="GO" id="GO:0005576">
    <property type="term" value="C:extracellular region"/>
    <property type="evidence" value="ECO:0000318"/>
    <property type="project" value="GO_Central"/>
</dbReference>
<evidence type="ECO:0000256" key="10">
    <source>
        <dbReference type="ARBA" id="ARBA00023180"/>
    </source>
</evidence>
<dbReference type="AlphaFoldDB" id="G7KXC2"/>
<dbReference type="InterPro" id="IPR041469">
    <property type="entry name" value="Subtilisin-like_FN3"/>
</dbReference>
<dbReference type="InterPro" id="IPR010259">
    <property type="entry name" value="S8pro/Inhibitor_I9"/>
</dbReference>
<dbReference type="GO" id="GO:0048046">
    <property type="term" value="C:apoplast"/>
    <property type="evidence" value="ECO:0007669"/>
    <property type="project" value="UniProtKB-SubCell"/>
</dbReference>
<evidence type="ECO:0000256" key="6">
    <source>
        <dbReference type="ARBA" id="ARBA00022670"/>
    </source>
</evidence>
<evidence type="ECO:0000259" key="15">
    <source>
        <dbReference type="Pfam" id="PF02225"/>
    </source>
</evidence>
<dbReference type="InterPro" id="IPR015500">
    <property type="entry name" value="Peptidase_S8_subtilisin-rel"/>
</dbReference>
<dbReference type="PROSITE" id="PS00138">
    <property type="entry name" value="SUBTILASE_SER"/>
    <property type="match status" value="1"/>
</dbReference>
<protein>
    <submittedName>
        <fullName evidence="18">Subtilisin-like serine protease</fullName>
    </submittedName>
</protein>
<dbReference type="PANTHER" id="PTHR10795">
    <property type="entry name" value="PROPROTEIN CONVERTASE SUBTILISIN/KEXIN"/>
    <property type="match status" value="1"/>
</dbReference>
<evidence type="ECO:0000256" key="9">
    <source>
        <dbReference type="ARBA" id="ARBA00022825"/>
    </source>
</evidence>
<dbReference type="FunFam" id="3.50.30.30:FF:000005">
    <property type="entry name" value="subtilisin-like protease SBT1.5"/>
    <property type="match status" value="1"/>
</dbReference>
<dbReference type="OMA" id="MILCNDV"/>
<dbReference type="eggNOG" id="ENOG502RKXZ">
    <property type="taxonomic scope" value="Eukaryota"/>
</dbReference>
<evidence type="ECO:0000259" key="14">
    <source>
        <dbReference type="Pfam" id="PF00082"/>
    </source>
</evidence>
<dbReference type="InterPro" id="IPR034197">
    <property type="entry name" value="Peptidases_S8_3"/>
</dbReference>
<comment type="similarity">
    <text evidence="3 12">Belongs to the peptidase S8 family.</text>
</comment>
<evidence type="ECO:0000259" key="17">
    <source>
        <dbReference type="Pfam" id="PF17766"/>
    </source>
</evidence>
<dbReference type="Pfam" id="PF02225">
    <property type="entry name" value="PA"/>
    <property type="match status" value="1"/>
</dbReference>
<dbReference type="GO" id="GO:0010074">
    <property type="term" value="P:maintenance of meristem identity"/>
    <property type="evidence" value="ECO:0000318"/>
    <property type="project" value="GO_Central"/>
</dbReference>
<dbReference type="EMBL" id="CM001223">
    <property type="protein sequence ID" value="AES81556.1"/>
    <property type="molecule type" value="Genomic_DNA"/>
</dbReference>
<feature type="domain" description="Inhibitor I9" evidence="16">
    <location>
        <begin position="27"/>
        <end position="111"/>
    </location>
</feature>
<keyword evidence="20" id="KW-1185">Reference proteome</keyword>
<dbReference type="SUPFAM" id="SSF52743">
    <property type="entry name" value="Subtilisin-like"/>
    <property type="match status" value="1"/>
</dbReference>
<dbReference type="InterPro" id="IPR037045">
    <property type="entry name" value="S8pro/Inhibitor_I9_sf"/>
</dbReference>
<keyword evidence="7 13" id="KW-0732">Signal</keyword>
<organism evidence="18 20">
    <name type="scientific">Medicago truncatula</name>
    <name type="common">Barrel medic</name>
    <name type="synonym">Medicago tribuloides</name>
    <dbReference type="NCBI Taxonomy" id="3880"/>
    <lineage>
        <taxon>Eukaryota</taxon>
        <taxon>Viridiplantae</taxon>
        <taxon>Streptophyta</taxon>
        <taxon>Embryophyta</taxon>
        <taxon>Tracheophyta</taxon>
        <taxon>Spermatophyta</taxon>
        <taxon>Magnoliopsida</taxon>
        <taxon>eudicotyledons</taxon>
        <taxon>Gunneridae</taxon>
        <taxon>Pentapetalae</taxon>
        <taxon>rosids</taxon>
        <taxon>fabids</taxon>
        <taxon>Fabales</taxon>
        <taxon>Fabaceae</taxon>
        <taxon>Papilionoideae</taxon>
        <taxon>50 kb inversion clade</taxon>
        <taxon>NPAAA clade</taxon>
        <taxon>Hologalegina</taxon>
        <taxon>IRL clade</taxon>
        <taxon>Trifolieae</taxon>
        <taxon>Medicago</taxon>
    </lineage>
</organism>
<evidence type="ECO:0000313" key="19">
    <source>
        <dbReference type="EnsemblPlants" id="AES81556"/>
    </source>
</evidence>
<feature type="active site" description="Charge relay system" evidence="11 12">
    <location>
        <position position="220"/>
    </location>
</feature>
<dbReference type="Pfam" id="PF05922">
    <property type="entry name" value="Inhibitor_I9"/>
    <property type="match status" value="1"/>
</dbReference>
<dbReference type="GO" id="GO:0009609">
    <property type="term" value="P:response to symbiotic bacterium"/>
    <property type="evidence" value="ECO:0007669"/>
    <property type="project" value="UniProtKB-ARBA"/>
</dbReference>
<feature type="signal peptide" evidence="13">
    <location>
        <begin position="1"/>
        <end position="23"/>
    </location>
</feature>
<reference evidence="18 20" key="2">
    <citation type="journal article" date="2014" name="BMC Genomics">
        <title>An improved genome release (version Mt4.0) for the model legume Medicago truncatula.</title>
        <authorList>
            <person name="Tang H."/>
            <person name="Krishnakumar V."/>
            <person name="Bidwell S."/>
            <person name="Rosen B."/>
            <person name="Chan A."/>
            <person name="Zhou S."/>
            <person name="Gentzbittel L."/>
            <person name="Childs K.L."/>
            <person name="Yandell M."/>
            <person name="Gundlach H."/>
            <person name="Mayer K.F."/>
            <person name="Schwartz D.C."/>
            <person name="Town C.D."/>
        </authorList>
    </citation>
    <scope>GENOME REANNOTATION</scope>
    <source>
        <strain evidence="19 20">cv. Jemalong A17</strain>
    </source>
</reference>
<dbReference type="PROSITE" id="PS51892">
    <property type="entry name" value="SUBTILASE"/>
    <property type="match status" value="1"/>
</dbReference>
<keyword evidence="4" id="KW-0052">Apoplast</keyword>
<evidence type="ECO:0000313" key="18">
    <source>
        <dbReference type="EMBL" id="AES81556.1"/>
    </source>
</evidence>
<evidence type="ECO:0000256" key="2">
    <source>
        <dbReference type="ARBA" id="ARBA00004271"/>
    </source>
</evidence>
<dbReference type="FunFam" id="3.40.50.200:FF:000006">
    <property type="entry name" value="Subtilisin-like protease SBT1.5"/>
    <property type="match status" value="1"/>
</dbReference>
<dbReference type="PRINTS" id="PR00723">
    <property type="entry name" value="SUBTILISIN"/>
</dbReference>
<dbReference type="EnsemblPlants" id="AES81556">
    <property type="protein sequence ID" value="AES81556"/>
    <property type="gene ID" value="MTR_7g098070"/>
</dbReference>
<dbReference type="HOGENOM" id="CLU_000625_4_6_1"/>
<keyword evidence="8 12" id="KW-0378">Hydrolase</keyword>
<evidence type="ECO:0000256" key="8">
    <source>
        <dbReference type="ARBA" id="ARBA00022801"/>
    </source>
</evidence>
<dbReference type="GO" id="GO:0004252">
    <property type="term" value="F:serine-type endopeptidase activity"/>
    <property type="evidence" value="ECO:0000318"/>
    <property type="project" value="GO_Central"/>
</dbReference>
<feature type="domain" description="PA" evidence="15">
    <location>
        <begin position="391"/>
        <end position="471"/>
    </location>
</feature>
<keyword evidence="9 12" id="KW-0720">Serine protease</keyword>
<keyword evidence="10" id="KW-0325">Glycoprotein</keyword>
<dbReference type="InterPro" id="IPR003137">
    <property type="entry name" value="PA_domain"/>
</dbReference>
<reference evidence="19" key="3">
    <citation type="submission" date="2015-04" db="UniProtKB">
        <authorList>
            <consortium name="EnsemblPlants"/>
        </authorList>
    </citation>
    <scope>IDENTIFICATION</scope>
    <source>
        <strain evidence="19">cv. Jemalong A17</strain>
    </source>
</reference>
<keyword evidence="6 12" id="KW-0645">Protease</keyword>
<gene>
    <name evidence="18" type="ordered locus">MTR_7g098070</name>
</gene>
<dbReference type="Gene3D" id="3.40.50.200">
    <property type="entry name" value="Peptidase S8/S53 domain"/>
    <property type="match status" value="1"/>
</dbReference>
<dbReference type="Gene3D" id="3.50.30.30">
    <property type="match status" value="1"/>
</dbReference>
<dbReference type="CDD" id="cd04852">
    <property type="entry name" value="Peptidases_S8_3"/>
    <property type="match status" value="1"/>
</dbReference>
<evidence type="ECO:0000256" key="7">
    <source>
        <dbReference type="ARBA" id="ARBA00022729"/>
    </source>
</evidence>
<name>G7KXC2_MEDTR</name>
<sequence length="766" mass="82628">MWSSKKLLFLFFLFTTLFQSSSAVKKSYIVYLGSHEHGGVTEADFDRVTDTHHEFLQSYVGSHEKAKEAMIYSYTKNINGFAALLEEKEAADIAEHPNVVSVLLNRGRKLHTTHSWEFMSMEHNGVAPSHSLFRKARYGEDVIIGNLDSGVWPESPSFGDEGIGPIPSRWKGTCQNDHTGFRCNRKLIGARYFNKGYATYAGSEVVQNGTLDTPRDNKGHGSHTLSTLGGNFVSGANFVGLGNGTAKGGSPKARVAAYKVCWPPIDGSECFDADIMAAFDMAIHDGVDVLSISLGSPAVDYFDDALSIAAFHAVKKGITVLCSAGNSGPTFGTVSNVAPWILTVAASTLDREFDTVVQLHNGQHFKGASLSTALPENKLYPLITAAEAKLAEAPVENATLCMNGTIDPEKASGRILVCLRGINGKVEKSLVALEAKAVGMILFNDRSHGNELTDDPHFLPTAHIIYEDGVAVFAYINSTKNPLGYIHPPTTKLKIKPAPSMAVFSSRGPNTITPEILKPDVTAPGVNIIAAYSGAVSPTKLDSDKRRVPFMTMSGTSMSCPHVAGVVGLLKTLHPTWSPSAIKSAIMTTARTRDNTVKPIVDDINVKATPFDYGSGHIRPNRAMDPGLVYELNINDYINFLCFLGYNQTQISMFSGTNHHCDGINILDFNYPTITIPILYGSVTLSRKLKNVGPPGTYTASLRVPAGLSISVQPKKLKFDKIGEEKSFNLTIEVTRSGGATVFGGLTWSDGKHHVRSPITVGGVKG</sequence>
<dbReference type="Pfam" id="PF00082">
    <property type="entry name" value="Peptidase_S8"/>
    <property type="match status" value="1"/>
</dbReference>
<dbReference type="Pfam" id="PF17766">
    <property type="entry name" value="fn3_6"/>
    <property type="match status" value="1"/>
</dbReference>
<dbReference type="PaxDb" id="3880-AES81556"/>
<dbReference type="GO" id="GO:0009610">
    <property type="term" value="P:response to symbiotic fungus"/>
    <property type="evidence" value="ECO:0007669"/>
    <property type="project" value="UniProtKB-ARBA"/>
</dbReference>
<feature type="domain" description="Subtilisin-like protease fibronectin type-III" evidence="17">
    <location>
        <begin position="668"/>
        <end position="761"/>
    </location>
</feature>
<comment type="function">
    <text evidence="1">Required for arbuscular mycorrhiza (AM) development during AM symbiosis with AM fungi (e.g. Glomeromycota intraradices).</text>
</comment>
<dbReference type="InterPro" id="IPR023828">
    <property type="entry name" value="Peptidase_S8_Ser-AS"/>
</dbReference>
<keyword evidence="5" id="KW-0964">Secreted</keyword>
<evidence type="ECO:0000313" key="20">
    <source>
        <dbReference type="Proteomes" id="UP000002051"/>
    </source>
</evidence>
<evidence type="ECO:0000256" key="3">
    <source>
        <dbReference type="ARBA" id="ARBA00011073"/>
    </source>
</evidence>
<accession>G7KXC2</accession>
<feature type="active site" description="Charge relay system" evidence="11 12">
    <location>
        <position position="557"/>
    </location>
</feature>
<dbReference type="GO" id="GO:0006508">
    <property type="term" value="P:proteolysis"/>
    <property type="evidence" value="ECO:0007669"/>
    <property type="project" value="UniProtKB-KW"/>
</dbReference>
<dbReference type="FunFam" id="3.30.70.80:FF:000002">
    <property type="entry name" value="Subtilisin-like protease SBT5.3"/>
    <property type="match status" value="1"/>
</dbReference>
<dbReference type="CDD" id="cd02120">
    <property type="entry name" value="PA_subtilisin_like"/>
    <property type="match status" value="1"/>
</dbReference>
<dbReference type="Proteomes" id="UP000002051">
    <property type="component" value="Unassembled WGS sequence"/>
</dbReference>
<evidence type="ECO:0000256" key="5">
    <source>
        <dbReference type="ARBA" id="ARBA00022525"/>
    </source>
</evidence>
<feature type="active site" description="Charge relay system" evidence="11 12">
    <location>
        <position position="148"/>
    </location>
</feature>